<dbReference type="Pfam" id="PF01663">
    <property type="entry name" value="Phosphodiest"/>
    <property type="match status" value="1"/>
</dbReference>
<dbReference type="SUPFAM" id="SSF53649">
    <property type="entry name" value="Alkaline phosphatase-like"/>
    <property type="match status" value="1"/>
</dbReference>
<accession>A0ABW2H6K4</accession>
<dbReference type="Proteomes" id="UP001596392">
    <property type="component" value="Unassembled WGS sequence"/>
</dbReference>
<evidence type="ECO:0000313" key="2">
    <source>
        <dbReference type="Proteomes" id="UP001596392"/>
    </source>
</evidence>
<dbReference type="PANTHER" id="PTHR10151:SF120">
    <property type="entry name" value="BIS(5'-ADENOSYL)-TRIPHOSPHATASE"/>
    <property type="match status" value="1"/>
</dbReference>
<reference evidence="2" key="1">
    <citation type="journal article" date="2019" name="Int. J. Syst. Evol. Microbiol.">
        <title>The Global Catalogue of Microorganisms (GCM) 10K type strain sequencing project: providing services to taxonomists for standard genome sequencing and annotation.</title>
        <authorList>
            <consortium name="The Broad Institute Genomics Platform"/>
            <consortium name="The Broad Institute Genome Sequencing Center for Infectious Disease"/>
            <person name="Wu L."/>
            <person name="Ma J."/>
        </authorList>
    </citation>
    <scope>NUCLEOTIDE SEQUENCE [LARGE SCALE GENOMIC DNA]</scope>
    <source>
        <strain evidence="2">CGMCC 1.9106</strain>
    </source>
</reference>
<dbReference type="Gene3D" id="3.40.720.10">
    <property type="entry name" value="Alkaline Phosphatase, subunit A"/>
    <property type="match status" value="1"/>
</dbReference>
<dbReference type="PANTHER" id="PTHR10151">
    <property type="entry name" value="ECTONUCLEOTIDE PYROPHOSPHATASE/PHOSPHODIESTERASE"/>
    <property type="match status" value="1"/>
</dbReference>
<evidence type="ECO:0000313" key="1">
    <source>
        <dbReference type="EMBL" id="MFC7247865.1"/>
    </source>
</evidence>
<organism evidence="1 2">
    <name type="scientific">Catellatospora aurea</name>
    <dbReference type="NCBI Taxonomy" id="1337874"/>
    <lineage>
        <taxon>Bacteria</taxon>
        <taxon>Bacillati</taxon>
        <taxon>Actinomycetota</taxon>
        <taxon>Actinomycetes</taxon>
        <taxon>Micromonosporales</taxon>
        <taxon>Micromonosporaceae</taxon>
        <taxon>Catellatospora</taxon>
    </lineage>
</organism>
<keyword evidence="2" id="KW-1185">Reference proteome</keyword>
<dbReference type="InterPro" id="IPR017850">
    <property type="entry name" value="Alkaline_phosphatase_core_sf"/>
</dbReference>
<proteinExistence type="predicted"/>
<name>A0ABW2H6K4_9ACTN</name>
<protein>
    <submittedName>
        <fullName evidence="1">Alkaline phosphatase family protein</fullName>
    </submittedName>
</protein>
<dbReference type="EMBL" id="JBHTAC010000067">
    <property type="protein sequence ID" value="MFC7247865.1"/>
    <property type="molecule type" value="Genomic_DNA"/>
</dbReference>
<comment type="caution">
    <text evidence="1">The sequence shown here is derived from an EMBL/GenBank/DDBJ whole genome shotgun (WGS) entry which is preliminary data.</text>
</comment>
<gene>
    <name evidence="1" type="ORF">ACFQO7_35840</name>
</gene>
<dbReference type="InterPro" id="IPR002591">
    <property type="entry name" value="Phosphodiest/P_Trfase"/>
</dbReference>
<sequence>MTCREASVFVAPRYDEGTLADVLPGALAALGAPGVADRLGLADRLDGVRRIAVLLVDGMGQHQLPAMAPVAPVIAATLRGELGLALSTTCGFPSTTPTSLVGLATGALPGAHGVLAFNTIVPGTDRVLNHTVWSDDPPPRQWVPVPPLYAAAAAAGIDTTVVNRPEFAASGLTAATSAGARYVPAVDIDELATGMLTALKEAPARALVYGYHPRLDKAGHEHGLTSPEWAAAAAEVDALLARLVDGLPEDAALLVTADHGQLDVPADRRVDVHADPALSAGLRVVTGEPRVRYLHTAPGATADVLAAWRERAGHAAWLGTRDEAIATGWYGPMAQRHAARLGDVVAVCRDDWAILATATDPPSVARLIAMHGSLTEPEMRIPLLLYRP</sequence>